<accession>A0A1G7QXK0</accession>
<dbReference type="EMBL" id="FNCE01000004">
    <property type="protein sequence ID" value="SDG02410.1"/>
    <property type="molecule type" value="Genomic_DNA"/>
</dbReference>
<protein>
    <submittedName>
        <fullName evidence="3">Uncharacterized protein</fullName>
    </submittedName>
</protein>
<keyword evidence="2" id="KW-0472">Membrane</keyword>
<feature type="transmembrane region" description="Helical" evidence="2">
    <location>
        <begin position="117"/>
        <end position="135"/>
    </location>
</feature>
<evidence type="ECO:0000313" key="4">
    <source>
        <dbReference type="Proteomes" id="UP000199415"/>
    </source>
</evidence>
<organism evidence="3 4">
    <name type="scientific">Limimonas halophila</name>
    <dbReference type="NCBI Taxonomy" id="1082479"/>
    <lineage>
        <taxon>Bacteria</taxon>
        <taxon>Pseudomonadati</taxon>
        <taxon>Pseudomonadota</taxon>
        <taxon>Alphaproteobacteria</taxon>
        <taxon>Rhodospirillales</taxon>
        <taxon>Rhodovibrionaceae</taxon>
        <taxon>Limimonas</taxon>
    </lineage>
</organism>
<keyword evidence="2" id="KW-1133">Transmembrane helix</keyword>
<dbReference type="Proteomes" id="UP000199415">
    <property type="component" value="Unassembled WGS sequence"/>
</dbReference>
<keyword evidence="2" id="KW-0812">Transmembrane</keyword>
<proteinExistence type="predicted"/>
<reference evidence="3 4" key="1">
    <citation type="submission" date="2016-10" db="EMBL/GenBank/DDBJ databases">
        <authorList>
            <person name="de Groot N.N."/>
        </authorList>
    </citation>
    <scope>NUCLEOTIDE SEQUENCE [LARGE SCALE GENOMIC DNA]</scope>
    <source>
        <strain evidence="3 4">DSM 25584</strain>
    </source>
</reference>
<feature type="transmembrane region" description="Helical" evidence="2">
    <location>
        <begin position="43"/>
        <end position="63"/>
    </location>
</feature>
<name>A0A1G7QXK0_9PROT</name>
<gene>
    <name evidence="3" type="ORF">SAMN05216241_104159</name>
</gene>
<evidence type="ECO:0000256" key="2">
    <source>
        <dbReference type="SAM" id="Phobius"/>
    </source>
</evidence>
<keyword evidence="4" id="KW-1185">Reference proteome</keyword>
<evidence type="ECO:0000313" key="3">
    <source>
        <dbReference type="EMBL" id="SDG02410.1"/>
    </source>
</evidence>
<feature type="region of interest" description="Disordered" evidence="1">
    <location>
        <begin position="1"/>
        <end position="28"/>
    </location>
</feature>
<dbReference type="AlphaFoldDB" id="A0A1G7QXK0"/>
<sequence length="233" mass="26015">MTGEVECEMSQGNGGRFNRTGDEDNEGQPKTFSIRSIILEKGATVAPLFYFIVAIYGGVLEYIKLQSYGINFAYYATVSDLVFAPFRNVGILVISIGIFYLCGLMAKKINKGYRSRAIGSFIGLIIGLVFVWFFHGTPSVTKAVYNEYCFAFKRGEKNSIIRGHLISSLGDHVFIADSSIESEHWTIHTIVLKSDNIDIMGRQTIFDANDTNILERMALNGDQYRDCTHANNS</sequence>
<feature type="transmembrane region" description="Helical" evidence="2">
    <location>
        <begin position="83"/>
        <end position="105"/>
    </location>
</feature>
<evidence type="ECO:0000256" key="1">
    <source>
        <dbReference type="SAM" id="MobiDB-lite"/>
    </source>
</evidence>